<evidence type="ECO:0000256" key="13">
    <source>
        <dbReference type="HAMAP-Rule" id="MF_00138"/>
    </source>
</evidence>
<dbReference type="Proteomes" id="UP000051966">
    <property type="component" value="Unassembled WGS sequence"/>
</dbReference>
<comment type="caution">
    <text evidence="16">The sequence shown here is derived from an EMBL/GenBank/DDBJ whole genome shotgun (WGS) entry which is preliminary data.</text>
</comment>
<dbReference type="InterPro" id="IPR020560">
    <property type="entry name" value="PRibGlycinamide_synth_C-dom"/>
</dbReference>
<dbReference type="AlphaFoldDB" id="A0A0R1VRG5"/>
<dbReference type="UniPathway" id="UPA00074">
    <property type="reaction ID" value="UER00125"/>
</dbReference>
<keyword evidence="17" id="KW-1185">Reference proteome</keyword>
<dbReference type="PROSITE" id="PS50975">
    <property type="entry name" value="ATP_GRASP"/>
    <property type="match status" value="1"/>
</dbReference>
<dbReference type="InterPro" id="IPR020562">
    <property type="entry name" value="PRibGlycinamide_synth_N"/>
</dbReference>
<evidence type="ECO:0000256" key="4">
    <source>
        <dbReference type="ARBA" id="ARBA00013255"/>
    </source>
</evidence>
<accession>A0A0R1VRG5</accession>
<comment type="cofactor">
    <cofactor evidence="1">
        <name>Mn(2+)</name>
        <dbReference type="ChEBI" id="CHEBI:29035"/>
    </cofactor>
</comment>
<dbReference type="SUPFAM" id="SSF56059">
    <property type="entry name" value="Glutathione synthetase ATP-binding domain-like"/>
    <property type="match status" value="1"/>
</dbReference>
<dbReference type="GO" id="GO:0006189">
    <property type="term" value="P:'de novo' IMP biosynthetic process"/>
    <property type="evidence" value="ECO:0007669"/>
    <property type="project" value="UniProtKB-UniRule"/>
</dbReference>
<dbReference type="InterPro" id="IPR013815">
    <property type="entry name" value="ATP_grasp_subdomain_1"/>
</dbReference>
<dbReference type="PANTHER" id="PTHR43472">
    <property type="entry name" value="PHOSPHORIBOSYLAMINE--GLYCINE LIGASE"/>
    <property type="match status" value="1"/>
</dbReference>
<dbReference type="PATRIC" id="fig|1423743.5.peg.689"/>
<evidence type="ECO:0000313" key="17">
    <source>
        <dbReference type="Proteomes" id="UP000051966"/>
    </source>
</evidence>
<dbReference type="NCBIfam" id="TIGR00877">
    <property type="entry name" value="purD"/>
    <property type="match status" value="1"/>
</dbReference>
<dbReference type="HAMAP" id="MF_00138">
    <property type="entry name" value="GARS"/>
    <property type="match status" value="1"/>
</dbReference>
<keyword evidence="8 14" id="KW-0067">ATP-binding</keyword>
<dbReference type="GO" id="GO:0009113">
    <property type="term" value="P:purine nucleobase biosynthetic process"/>
    <property type="evidence" value="ECO:0007669"/>
    <property type="project" value="InterPro"/>
</dbReference>
<dbReference type="SMART" id="SM01210">
    <property type="entry name" value="GARS_C"/>
    <property type="match status" value="1"/>
</dbReference>
<evidence type="ECO:0000256" key="7">
    <source>
        <dbReference type="ARBA" id="ARBA00022755"/>
    </source>
</evidence>
<proteinExistence type="inferred from homology"/>
<comment type="pathway">
    <text evidence="3 13">Purine metabolism; IMP biosynthesis via de novo pathway; N(1)-(5-phospho-D-ribosyl)glycinamide from 5-phospho-alpha-D-ribose 1-diphosphate: step 2/2.</text>
</comment>
<keyword evidence="7 13" id="KW-0658">Purine biosynthesis</keyword>
<dbReference type="Gene3D" id="3.30.470.20">
    <property type="entry name" value="ATP-grasp fold, B domain"/>
    <property type="match status" value="1"/>
</dbReference>
<dbReference type="EMBL" id="AZFY01000105">
    <property type="protein sequence ID" value="KRM05924.1"/>
    <property type="molecule type" value="Genomic_DNA"/>
</dbReference>
<dbReference type="SUPFAM" id="SSF51246">
    <property type="entry name" value="Rudiment single hybrid motif"/>
    <property type="match status" value="1"/>
</dbReference>
<evidence type="ECO:0000256" key="6">
    <source>
        <dbReference type="ARBA" id="ARBA00022741"/>
    </source>
</evidence>
<dbReference type="GO" id="GO:0004637">
    <property type="term" value="F:phosphoribosylamine-glycine ligase activity"/>
    <property type="evidence" value="ECO:0007669"/>
    <property type="project" value="UniProtKB-UniRule"/>
</dbReference>
<evidence type="ECO:0000256" key="3">
    <source>
        <dbReference type="ARBA" id="ARBA00005174"/>
    </source>
</evidence>
<dbReference type="Gene3D" id="3.30.1490.20">
    <property type="entry name" value="ATP-grasp fold, A domain"/>
    <property type="match status" value="1"/>
</dbReference>
<sequence>MVSGAVLKQCAEQSGYHQVGFSPLGYIVKTKERLKLANVLVIGSGAREHAIAAAFKKSPQVDHVYCAPGNPGMKKDGIELAAIDETDFKKLGDFSESHQIDLAFVGPEVPLAMGAVDTLQKRGLNVFGPGQASACLESDKTFAKRFMKRNGIPTADFETFTDYDKAAAYAEKQSLPLVVKENGLAAGKGVTIVTQRADVNPLLRSELEKSGEILIEQYLTGEEFSLMLFVGGDKRVILPISQDHKKIHEGETGPNTGGMGAYSPVPHITDEVLAETIKTVVDPTMAGLKNEGLEFAGTIYIGCMLTDDGIKVIEYNVRLGDPETQVLLPQLKSDFYQVITDLIDHKLPDMQWQETDYYLGVVVAAPGYPKAPQQDIPLPALPDNVYYAGVTSDNQKLFSSGGRIFTIVDHAKTLQAAQDKVYAELAKINLADFYYRKDIGFRDLAKSRV</sequence>
<evidence type="ECO:0000256" key="2">
    <source>
        <dbReference type="ARBA" id="ARBA00001946"/>
    </source>
</evidence>
<dbReference type="InterPro" id="IPR020561">
    <property type="entry name" value="PRibGlycinamid_synth_ATP-grasp"/>
</dbReference>
<name>A0A0R1VRG5_9LACO</name>
<dbReference type="InterPro" id="IPR020559">
    <property type="entry name" value="PRibGlycinamide_synth_CS"/>
</dbReference>
<evidence type="ECO:0000313" key="16">
    <source>
        <dbReference type="EMBL" id="KRM05924.1"/>
    </source>
</evidence>
<feature type="domain" description="ATP-grasp" evidence="15">
    <location>
        <begin position="144"/>
        <end position="344"/>
    </location>
</feature>
<dbReference type="Pfam" id="PF02843">
    <property type="entry name" value="GARS_C"/>
    <property type="match status" value="1"/>
</dbReference>
<dbReference type="Gene3D" id="3.40.50.20">
    <property type="match status" value="1"/>
</dbReference>
<dbReference type="PANTHER" id="PTHR43472:SF1">
    <property type="entry name" value="PHOSPHORIBOSYLAMINE--GLYCINE LIGASE, CHLOROPLASTIC"/>
    <property type="match status" value="1"/>
</dbReference>
<gene>
    <name evidence="13" type="primary">purD</name>
    <name evidence="16" type="ORF">FD41_GL000675</name>
</gene>
<dbReference type="InterPro" id="IPR011054">
    <property type="entry name" value="Rudment_hybrid_motif"/>
</dbReference>
<dbReference type="GO" id="GO:0005524">
    <property type="term" value="F:ATP binding"/>
    <property type="evidence" value="ECO:0007669"/>
    <property type="project" value="UniProtKB-UniRule"/>
</dbReference>
<dbReference type="Gene3D" id="3.90.600.10">
    <property type="entry name" value="Phosphoribosylglycinamide synthetase, C-terminal domain"/>
    <property type="match status" value="1"/>
</dbReference>
<evidence type="ECO:0000256" key="5">
    <source>
        <dbReference type="ARBA" id="ARBA00022598"/>
    </source>
</evidence>
<keyword evidence="9" id="KW-0464">Manganese</keyword>
<evidence type="ECO:0000256" key="12">
    <source>
        <dbReference type="ARBA" id="ARBA00042864"/>
    </source>
</evidence>
<reference evidence="16 17" key="1">
    <citation type="journal article" date="2015" name="Genome Announc.">
        <title>Expanding the biotechnology potential of lactobacilli through comparative genomics of 213 strains and associated genera.</title>
        <authorList>
            <person name="Sun Z."/>
            <person name="Harris H.M."/>
            <person name="McCann A."/>
            <person name="Guo C."/>
            <person name="Argimon S."/>
            <person name="Zhang W."/>
            <person name="Yang X."/>
            <person name="Jeffery I.B."/>
            <person name="Cooney J.C."/>
            <person name="Kagawa T.F."/>
            <person name="Liu W."/>
            <person name="Song Y."/>
            <person name="Salvetti E."/>
            <person name="Wrobel A."/>
            <person name="Rasinkangas P."/>
            <person name="Parkhill J."/>
            <person name="Rea M.C."/>
            <person name="O'Sullivan O."/>
            <person name="Ritari J."/>
            <person name="Douillard F.P."/>
            <person name="Paul Ross R."/>
            <person name="Yang R."/>
            <person name="Briner A.E."/>
            <person name="Felis G.E."/>
            <person name="de Vos W.M."/>
            <person name="Barrangou R."/>
            <person name="Klaenhammer T.R."/>
            <person name="Caufield P.W."/>
            <person name="Cui Y."/>
            <person name="Zhang H."/>
            <person name="O'Toole P.W."/>
        </authorList>
    </citation>
    <scope>NUCLEOTIDE SEQUENCE [LARGE SCALE GENOMIC DNA]</scope>
    <source>
        <strain evidence="16 17">DSM 18382</strain>
    </source>
</reference>
<comment type="similarity">
    <text evidence="10 13">Belongs to the GARS family.</text>
</comment>
<evidence type="ECO:0000256" key="9">
    <source>
        <dbReference type="ARBA" id="ARBA00023211"/>
    </source>
</evidence>
<keyword evidence="5 13" id="KW-0436">Ligase</keyword>
<organism evidence="16 17">
    <name type="scientific">Lentilactobacillus farraginis DSM 18382 = JCM 14108</name>
    <dbReference type="NCBI Taxonomy" id="1423743"/>
    <lineage>
        <taxon>Bacteria</taxon>
        <taxon>Bacillati</taxon>
        <taxon>Bacillota</taxon>
        <taxon>Bacilli</taxon>
        <taxon>Lactobacillales</taxon>
        <taxon>Lactobacillaceae</taxon>
        <taxon>Lentilactobacillus</taxon>
    </lineage>
</organism>
<evidence type="ECO:0000256" key="11">
    <source>
        <dbReference type="ARBA" id="ARBA00042242"/>
    </source>
</evidence>
<dbReference type="GO" id="GO:0046872">
    <property type="term" value="F:metal ion binding"/>
    <property type="evidence" value="ECO:0007669"/>
    <property type="project" value="InterPro"/>
</dbReference>
<dbReference type="SMART" id="SM01209">
    <property type="entry name" value="GARS_A"/>
    <property type="match status" value="1"/>
</dbReference>
<keyword evidence="6 14" id="KW-0547">Nucleotide-binding</keyword>
<dbReference type="InterPro" id="IPR011761">
    <property type="entry name" value="ATP-grasp"/>
</dbReference>
<evidence type="ECO:0000256" key="8">
    <source>
        <dbReference type="ARBA" id="ARBA00022840"/>
    </source>
</evidence>
<dbReference type="EC" id="6.3.4.13" evidence="4 13"/>
<comment type="cofactor">
    <cofactor evidence="2">
        <name>Mg(2+)</name>
        <dbReference type="ChEBI" id="CHEBI:18420"/>
    </cofactor>
</comment>
<evidence type="ECO:0000256" key="14">
    <source>
        <dbReference type="PROSITE-ProRule" id="PRU00409"/>
    </source>
</evidence>
<protein>
    <recommendedName>
        <fullName evidence="4 13">Phosphoribosylamine--glycine ligase</fullName>
        <ecNumber evidence="4 13">6.3.4.13</ecNumber>
    </recommendedName>
    <alternativeName>
        <fullName evidence="13">GARS</fullName>
    </alternativeName>
    <alternativeName>
        <fullName evidence="11 13">Glycinamide ribonucleotide synthetase</fullName>
    </alternativeName>
    <alternativeName>
        <fullName evidence="12 13">Phosphoribosylglycinamide synthetase</fullName>
    </alternativeName>
</protein>
<evidence type="ECO:0000259" key="15">
    <source>
        <dbReference type="PROSITE" id="PS50975"/>
    </source>
</evidence>
<comment type="catalytic activity">
    <reaction evidence="13">
        <text>5-phospho-beta-D-ribosylamine + glycine + ATP = N(1)-(5-phospho-beta-D-ribosyl)glycinamide + ADP + phosphate + H(+)</text>
        <dbReference type="Rhea" id="RHEA:17453"/>
        <dbReference type="ChEBI" id="CHEBI:15378"/>
        <dbReference type="ChEBI" id="CHEBI:30616"/>
        <dbReference type="ChEBI" id="CHEBI:43474"/>
        <dbReference type="ChEBI" id="CHEBI:57305"/>
        <dbReference type="ChEBI" id="CHEBI:58681"/>
        <dbReference type="ChEBI" id="CHEBI:143788"/>
        <dbReference type="ChEBI" id="CHEBI:456216"/>
        <dbReference type="EC" id="6.3.4.13"/>
    </reaction>
</comment>
<dbReference type="SUPFAM" id="SSF52440">
    <property type="entry name" value="PreATP-grasp domain"/>
    <property type="match status" value="1"/>
</dbReference>
<evidence type="ECO:0000256" key="10">
    <source>
        <dbReference type="ARBA" id="ARBA00038345"/>
    </source>
</evidence>
<dbReference type="PROSITE" id="PS00184">
    <property type="entry name" value="GARS"/>
    <property type="match status" value="1"/>
</dbReference>
<dbReference type="Pfam" id="PF01071">
    <property type="entry name" value="GARS_A"/>
    <property type="match status" value="1"/>
</dbReference>
<dbReference type="InterPro" id="IPR016185">
    <property type="entry name" value="PreATP-grasp_dom_sf"/>
</dbReference>
<evidence type="ECO:0000256" key="1">
    <source>
        <dbReference type="ARBA" id="ARBA00001936"/>
    </source>
</evidence>
<dbReference type="InterPro" id="IPR037123">
    <property type="entry name" value="PRibGlycinamide_synth_C_sf"/>
</dbReference>
<dbReference type="InterPro" id="IPR000115">
    <property type="entry name" value="PRibGlycinamide_synth"/>
</dbReference>
<dbReference type="Pfam" id="PF02844">
    <property type="entry name" value="GARS_N"/>
    <property type="match status" value="1"/>
</dbReference>